<dbReference type="Proteomes" id="UP001341840">
    <property type="component" value="Unassembled WGS sequence"/>
</dbReference>
<accession>A0ABU6ZFB1</accession>
<evidence type="ECO:0000259" key="5">
    <source>
        <dbReference type="PROSITE" id="PS50600"/>
    </source>
</evidence>
<protein>
    <recommendedName>
        <fullName evidence="5">Ubiquitin-like protease family profile domain-containing protein</fullName>
    </recommendedName>
</protein>
<dbReference type="Gene3D" id="3.40.395.10">
    <property type="entry name" value="Adenoviral Proteinase, Chain A"/>
    <property type="match status" value="1"/>
</dbReference>
<organism evidence="6 7">
    <name type="scientific">Stylosanthes scabra</name>
    <dbReference type="NCBI Taxonomy" id="79078"/>
    <lineage>
        <taxon>Eukaryota</taxon>
        <taxon>Viridiplantae</taxon>
        <taxon>Streptophyta</taxon>
        <taxon>Embryophyta</taxon>
        <taxon>Tracheophyta</taxon>
        <taxon>Spermatophyta</taxon>
        <taxon>Magnoliopsida</taxon>
        <taxon>eudicotyledons</taxon>
        <taxon>Gunneridae</taxon>
        <taxon>Pentapetalae</taxon>
        <taxon>rosids</taxon>
        <taxon>fabids</taxon>
        <taxon>Fabales</taxon>
        <taxon>Fabaceae</taxon>
        <taxon>Papilionoideae</taxon>
        <taxon>50 kb inversion clade</taxon>
        <taxon>dalbergioids sensu lato</taxon>
        <taxon>Dalbergieae</taxon>
        <taxon>Pterocarpus clade</taxon>
        <taxon>Stylosanthes</taxon>
    </lineage>
</organism>
<keyword evidence="2" id="KW-0645">Protease</keyword>
<feature type="compositionally biased region" description="Basic residues" evidence="4">
    <location>
        <begin position="129"/>
        <end position="146"/>
    </location>
</feature>
<sequence>MWFAPVYLFNHWWLYLLHRGTKNLWVLDSIHDSPNHKRRKKVDEYVGVLLKEMAAAVDPALEFSGNKNDGVFDCGIYVIKWMEMFDPDKMGMDGPLMPTWDNKRIGYGHAFCKDNVVRNLAEDVLQQSKGRKNERGKKKELKRSLD</sequence>
<dbReference type="SUPFAM" id="SSF54001">
    <property type="entry name" value="Cysteine proteinases"/>
    <property type="match status" value="1"/>
</dbReference>
<name>A0ABU6ZFB1_9FABA</name>
<keyword evidence="7" id="KW-1185">Reference proteome</keyword>
<dbReference type="InterPro" id="IPR038765">
    <property type="entry name" value="Papain-like_cys_pep_sf"/>
</dbReference>
<evidence type="ECO:0000313" key="7">
    <source>
        <dbReference type="Proteomes" id="UP001341840"/>
    </source>
</evidence>
<dbReference type="EMBL" id="JASCZI010272155">
    <property type="protein sequence ID" value="MED6220647.1"/>
    <property type="molecule type" value="Genomic_DNA"/>
</dbReference>
<feature type="domain" description="Ubiquitin-like protease family profile" evidence="5">
    <location>
        <begin position="1"/>
        <end position="85"/>
    </location>
</feature>
<comment type="caution">
    <text evidence="6">The sequence shown here is derived from an EMBL/GenBank/DDBJ whole genome shotgun (WGS) entry which is preliminary data.</text>
</comment>
<dbReference type="Pfam" id="PF02902">
    <property type="entry name" value="Peptidase_C48"/>
    <property type="match status" value="1"/>
</dbReference>
<evidence type="ECO:0000313" key="6">
    <source>
        <dbReference type="EMBL" id="MED6220647.1"/>
    </source>
</evidence>
<reference evidence="6 7" key="1">
    <citation type="journal article" date="2023" name="Plants (Basel)">
        <title>Bridging the Gap: Combining Genomics and Transcriptomics Approaches to Understand Stylosanthes scabra, an Orphan Legume from the Brazilian Caatinga.</title>
        <authorList>
            <person name="Ferreira-Neto J.R.C."/>
            <person name="da Silva M.D."/>
            <person name="Binneck E."/>
            <person name="de Melo N.F."/>
            <person name="da Silva R.H."/>
            <person name="de Melo A.L.T.M."/>
            <person name="Pandolfi V."/>
            <person name="Bustamante F.O."/>
            <person name="Brasileiro-Vidal A.C."/>
            <person name="Benko-Iseppon A.M."/>
        </authorList>
    </citation>
    <scope>NUCLEOTIDE SEQUENCE [LARGE SCALE GENOMIC DNA]</scope>
    <source>
        <tissue evidence="6">Leaves</tissue>
    </source>
</reference>
<evidence type="ECO:0000256" key="1">
    <source>
        <dbReference type="ARBA" id="ARBA00005234"/>
    </source>
</evidence>
<dbReference type="InterPro" id="IPR003653">
    <property type="entry name" value="Peptidase_C48_C"/>
</dbReference>
<keyword evidence="3" id="KW-0378">Hydrolase</keyword>
<evidence type="ECO:0000256" key="3">
    <source>
        <dbReference type="ARBA" id="ARBA00022801"/>
    </source>
</evidence>
<proteinExistence type="inferred from homology"/>
<gene>
    <name evidence="6" type="ORF">PIB30_046790</name>
</gene>
<dbReference type="PROSITE" id="PS50600">
    <property type="entry name" value="ULP_PROTEASE"/>
    <property type="match status" value="1"/>
</dbReference>
<comment type="similarity">
    <text evidence="1">Belongs to the peptidase C48 family.</text>
</comment>
<feature type="region of interest" description="Disordered" evidence="4">
    <location>
        <begin position="127"/>
        <end position="146"/>
    </location>
</feature>
<evidence type="ECO:0000256" key="4">
    <source>
        <dbReference type="SAM" id="MobiDB-lite"/>
    </source>
</evidence>
<evidence type="ECO:0000256" key="2">
    <source>
        <dbReference type="ARBA" id="ARBA00022670"/>
    </source>
</evidence>